<dbReference type="InterPro" id="IPR036388">
    <property type="entry name" value="WH-like_DNA-bd_sf"/>
</dbReference>
<dbReference type="AlphaFoldDB" id="A0A0P1H1M6"/>
<evidence type="ECO:0000313" key="2">
    <source>
        <dbReference type="EMBL" id="CUH82067.1"/>
    </source>
</evidence>
<reference evidence="2 3" key="1">
    <citation type="submission" date="2015-09" db="EMBL/GenBank/DDBJ databases">
        <authorList>
            <consortium name="Swine Surveillance"/>
        </authorList>
    </citation>
    <scope>NUCLEOTIDE SEQUENCE [LARGE SCALE GENOMIC DNA]</scope>
    <source>
        <strain evidence="2 3">CECT 7557</strain>
    </source>
</reference>
<protein>
    <submittedName>
        <fullName evidence="2">Bacterial regulatory proteins, luxR family</fullName>
    </submittedName>
</protein>
<dbReference type="STRING" id="928856.SAMN04488049_10579"/>
<dbReference type="InterPro" id="IPR016032">
    <property type="entry name" value="Sig_transdc_resp-reg_C-effctor"/>
</dbReference>
<dbReference type="SUPFAM" id="SSF46894">
    <property type="entry name" value="C-terminal effector domain of the bipartite response regulators"/>
    <property type="match status" value="1"/>
</dbReference>
<organism evidence="2 3">
    <name type="scientific">Tritonibacter multivorans</name>
    <dbReference type="NCBI Taxonomy" id="928856"/>
    <lineage>
        <taxon>Bacteria</taxon>
        <taxon>Pseudomonadati</taxon>
        <taxon>Pseudomonadota</taxon>
        <taxon>Alphaproteobacteria</taxon>
        <taxon>Rhodobacterales</taxon>
        <taxon>Paracoccaceae</taxon>
        <taxon>Tritonibacter</taxon>
    </lineage>
</organism>
<dbReference type="InterPro" id="IPR000792">
    <property type="entry name" value="Tscrpt_reg_LuxR_C"/>
</dbReference>
<dbReference type="SMART" id="SM00421">
    <property type="entry name" value="HTH_LUXR"/>
    <property type="match status" value="1"/>
</dbReference>
<feature type="domain" description="HTH luxR-type" evidence="1">
    <location>
        <begin position="258"/>
        <end position="315"/>
    </location>
</feature>
<dbReference type="Gene3D" id="1.10.10.10">
    <property type="entry name" value="Winged helix-like DNA-binding domain superfamily/Winged helix DNA-binding domain"/>
    <property type="match status" value="1"/>
</dbReference>
<evidence type="ECO:0000259" key="1">
    <source>
        <dbReference type="SMART" id="SM00421"/>
    </source>
</evidence>
<name>A0A0P1H1M6_9RHOB</name>
<dbReference type="Pfam" id="PF00196">
    <property type="entry name" value="GerE"/>
    <property type="match status" value="1"/>
</dbReference>
<dbReference type="GO" id="GO:0006355">
    <property type="term" value="P:regulation of DNA-templated transcription"/>
    <property type="evidence" value="ECO:0007669"/>
    <property type="project" value="InterPro"/>
</dbReference>
<dbReference type="EMBL" id="CYSD01000043">
    <property type="protein sequence ID" value="CUH82067.1"/>
    <property type="molecule type" value="Genomic_DNA"/>
</dbReference>
<dbReference type="GO" id="GO:0003677">
    <property type="term" value="F:DNA binding"/>
    <property type="evidence" value="ECO:0007669"/>
    <property type="project" value="InterPro"/>
</dbReference>
<gene>
    <name evidence="2" type="ORF">TRM7557_03733</name>
</gene>
<sequence>MSDNDARCLVQDIHAMAHSFGTSTAATAVADRLCAIKVVDPFPKSDDRAGWVGYDLCFEGGARDRLVLRPKAHVPQEMLPVLLQAIWPVLREDLMAEEQARDRPPTEQALLWTIATKTDSAVMVLDLNGKLLDCNEAGREYLDSGKLFRTNAKGLLRCNQDLETRSVNEAIRRCVATDGTVAPGGDTEQAGVTGDTGGGTGATDATEECLLFLREQDGEQALPVSFTRYQAAEGAEPMVVVILPRQPHRSRIELVAQKMGLSPTEARVAALLQLGLTNREAASIAGVKEQTFNTYAKRVLSKMNVGSRSQVAQRLTWQAAWGRMV</sequence>
<keyword evidence="3" id="KW-1185">Reference proteome</keyword>
<dbReference type="Proteomes" id="UP000052022">
    <property type="component" value="Unassembled WGS sequence"/>
</dbReference>
<proteinExistence type="predicted"/>
<accession>A0A0P1H1M6</accession>
<evidence type="ECO:0000313" key="3">
    <source>
        <dbReference type="Proteomes" id="UP000052022"/>
    </source>
</evidence>
<dbReference type="RefSeq" id="WP_165592483.1">
    <property type="nucleotide sequence ID" value="NZ_CYSD01000043.1"/>
</dbReference>